<feature type="region of interest" description="Disordered" evidence="2">
    <location>
        <begin position="328"/>
        <end position="388"/>
    </location>
</feature>
<name>L8GLG6_ACACF</name>
<dbReference type="GeneID" id="14914104"/>
<feature type="region of interest" description="Disordered" evidence="2">
    <location>
        <begin position="654"/>
        <end position="689"/>
    </location>
</feature>
<reference evidence="3 4" key="1">
    <citation type="journal article" date="2013" name="Genome Biol.">
        <title>Genome of Acanthamoeba castellanii highlights extensive lateral gene transfer and early evolution of tyrosine kinase signaling.</title>
        <authorList>
            <person name="Clarke M."/>
            <person name="Lohan A.J."/>
            <person name="Liu B."/>
            <person name="Lagkouvardos I."/>
            <person name="Roy S."/>
            <person name="Zafar N."/>
            <person name="Bertelli C."/>
            <person name="Schilde C."/>
            <person name="Kianianmomeni A."/>
            <person name="Burglin T.R."/>
            <person name="Frech C."/>
            <person name="Turcotte B."/>
            <person name="Kopec K.O."/>
            <person name="Synnott J.M."/>
            <person name="Choo C."/>
            <person name="Paponov I."/>
            <person name="Finkler A."/>
            <person name="Soon Heng Tan C."/>
            <person name="Hutchins A.P."/>
            <person name="Weinmeier T."/>
            <person name="Rattei T."/>
            <person name="Chu J.S."/>
            <person name="Gimenez G."/>
            <person name="Irimia M."/>
            <person name="Rigden D.J."/>
            <person name="Fitzpatrick D.A."/>
            <person name="Lorenzo-Morales J."/>
            <person name="Bateman A."/>
            <person name="Chiu C.H."/>
            <person name="Tang P."/>
            <person name="Hegemann P."/>
            <person name="Fromm H."/>
            <person name="Raoult D."/>
            <person name="Greub G."/>
            <person name="Miranda-Saavedra D."/>
            <person name="Chen N."/>
            <person name="Nash P."/>
            <person name="Ginger M.L."/>
            <person name="Horn M."/>
            <person name="Schaap P."/>
            <person name="Caler L."/>
            <person name="Loftus B."/>
        </authorList>
    </citation>
    <scope>NUCLEOTIDE SEQUENCE [LARGE SCALE GENOMIC DNA]</scope>
    <source>
        <strain evidence="3 4">Neff</strain>
    </source>
</reference>
<keyword evidence="4" id="KW-1185">Reference proteome</keyword>
<dbReference type="Proteomes" id="UP000011083">
    <property type="component" value="Unassembled WGS sequence"/>
</dbReference>
<dbReference type="AlphaFoldDB" id="L8GLG6"/>
<dbReference type="OrthoDB" id="10262287at2759"/>
<evidence type="ECO:0000313" key="4">
    <source>
        <dbReference type="Proteomes" id="UP000011083"/>
    </source>
</evidence>
<feature type="compositionally biased region" description="Basic and acidic residues" evidence="2">
    <location>
        <begin position="675"/>
        <end position="684"/>
    </location>
</feature>
<dbReference type="InterPro" id="IPR001619">
    <property type="entry name" value="Sec1-like"/>
</dbReference>
<organism evidence="3 4">
    <name type="scientific">Acanthamoeba castellanii (strain ATCC 30010 / Neff)</name>
    <dbReference type="NCBI Taxonomy" id="1257118"/>
    <lineage>
        <taxon>Eukaryota</taxon>
        <taxon>Amoebozoa</taxon>
        <taxon>Discosea</taxon>
        <taxon>Longamoebia</taxon>
        <taxon>Centramoebida</taxon>
        <taxon>Acanthamoebidae</taxon>
        <taxon>Acanthamoeba</taxon>
    </lineage>
</organism>
<feature type="compositionally biased region" description="Low complexity" evidence="2">
    <location>
        <begin position="654"/>
        <end position="665"/>
    </location>
</feature>
<dbReference type="KEGG" id="acan:ACA1_020100"/>
<feature type="compositionally biased region" description="Basic residues" evidence="2">
    <location>
        <begin position="270"/>
        <end position="280"/>
    </location>
</feature>
<evidence type="ECO:0000256" key="2">
    <source>
        <dbReference type="SAM" id="MobiDB-lite"/>
    </source>
</evidence>
<proteinExistence type="inferred from homology"/>
<dbReference type="Gene3D" id="3.90.830.10">
    <property type="entry name" value="Syntaxin Binding Protein 1, Chain A, domain 2"/>
    <property type="match status" value="1"/>
</dbReference>
<dbReference type="Gene3D" id="3.40.50.2060">
    <property type="match status" value="1"/>
</dbReference>
<dbReference type="InterPro" id="IPR043127">
    <property type="entry name" value="Sec-1-like_dom3a"/>
</dbReference>
<dbReference type="Gene3D" id="3.40.50.1910">
    <property type="match status" value="2"/>
</dbReference>
<protein>
    <submittedName>
        <fullName evidence="3">Sec1 family protein</fullName>
    </submittedName>
</protein>
<dbReference type="GO" id="GO:0016192">
    <property type="term" value="P:vesicle-mediated transport"/>
    <property type="evidence" value="ECO:0007669"/>
    <property type="project" value="InterPro"/>
</dbReference>
<dbReference type="InterPro" id="IPR036045">
    <property type="entry name" value="Sec1-like_sf"/>
</dbReference>
<feature type="compositionally biased region" description="Acidic residues" evidence="2">
    <location>
        <begin position="252"/>
        <end position="264"/>
    </location>
</feature>
<dbReference type="Pfam" id="PF00995">
    <property type="entry name" value="Sec1"/>
    <property type="match status" value="1"/>
</dbReference>
<evidence type="ECO:0000256" key="1">
    <source>
        <dbReference type="ARBA" id="ARBA00009884"/>
    </source>
</evidence>
<dbReference type="STRING" id="1257118.L8GLG6"/>
<dbReference type="VEuPathDB" id="AmoebaDB:ACA1_020100"/>
<comment type="similarity">
    <text evidence="1">Belongs to the STXBP/unc-18/SEC1 family.</text>
</comment>
<dbReference type="InterPro" id="IPR027482">
    <property type="entry name" value="Sec1-like_dom2"/>
</dbReference>
<feature type="region of interest" description="Disordered" evidence="2">
    <location>
        <begin position="236"/>
        <end position="285"/>
    </location>
</feature>
<dbReference type="EMBL" id="KB008092">
    <property type="protein sequence ID" value="ELR13548.1"/>
    <property type="molecule type" value="Genomic_DNA"/>
</dbReference>
<dbReference type="OMA" id="MQTIGEM"/>
<dbReference type="Gene3D" id="1.25.40.850">
    <property type="match status" value="1"/>
</dbReference>
<accession>L8GLG6</accession>
<dbReference type="SUPFAM" id="SSF56815">
    <property type="entry name" value="Sec1/munc18-like (SM) proteins"/>
    <property type="match status" value="1"/>
</dbReference>
<dbReference type="RefSeq" id="XP_004335561.1">
    <property type="nucleotide sequence ID" value="XM_004335513.1"/>
</dbReference>
<gene>
    <name evidence="3" type="ORF">ACA1_020100</name>
</gene>
<dbReference type="PANTHER" id="PTHR11679">
    <property type="entry name" value="VESICLE PROTEIN SORTING-ASSOCIATED"/>
    <property type="match status" value="1"/>
</dbReference>
<dbReference type="InterPro" id="IPR043155">
    <property type="entry name" value="VPS33_dom3b"/>
</dbReference>
<sequence>MEETSGGRNAREVPSIVGQWREQCARDFTNLLDAIRVSTETVTLVVDPDLLGPLRLVLGEDLSLLQTYGVGRMILLTPDSWDFRELDVDSPYVVYLVRPVPTWMRIIASHVQEHSRKTRTWPITASARSSEAAFTTLSYLTPAGSSQNSALYDPVHAPAGTTQFAIIFTPQCSIVCDRVLEEEGVKGMVGIYEYALHLLPYGDLQRTYGTITNIKGRGLHAQTVADLLLRYTQEEAESKKKRGVPTTGGADAEAEADADNDNDGTDSSKKKGLKSRKTSPRGKSTVPTRIDALILLDRSLDLVTPLATQFTYEGIIAEVLGIDHGSTEADPGVVPVPGADEDEGGKGGRRGRGRGNEGRGGGRGRGRGRGREAGKNGAGGDEDSDAASDEKVRISLYGAGALFNDLRDVNFAALRQVMQDKARVITPKYLVGRHVPLWTLSQNEKEGYLLPESELQSLLPEFASLQTDYQSLQMHTNLADKVLQATRHPAFIARLQFEQRLVATGDVARNPLLEQAVRAGEQLVKVLRLLCLSSVVGGGLPRPAYDRYRAMILDKYGMHHICTLDNLESAGLLTPLIGKPMFPKLRELMRLVVPEAQNGQPLDIAYTHSGYAPLSVRLVEAAANDGWQGGELKRLHNVLGPVFEYAVNEDGDVLSGDGASSSSQSKDGKTRRRDRTLSPRDRSPRSGQDNVEPKVALVFIIGGMTHAEAAALRWLSSRGRTQYLIGTTKLLTGDTFIEPLIEEIF</sequence>
<dbReference type="InterPro" id="IPR043154">
    <property type="entry name" value="Sec-1-like_dom1"/>
</dbReference>
<evidence type="ECO:0000313" key="3">
    <source>
        <dbReference type="EMBL" id="ELR13548.1"/>
    </source>
</evidence>